<feature type="transmembrane region" description="Helical" evidence="1">
    <location>
        <begin position="167"/>
        <end position="188"/>
    </location>
</feature>
<keyword evidence="1" id="KW-0472">Membrane</keyword>
<dbReference type="EMBL" id="KQ976724">
    <property type="protein sequence ID" value="KYM76652.1"/>
    <property type="molecule type" value="Genomic_DNA"/>
</dbReference>
<gene>
    <name evidence="2" type="ORF">ALC53_12947</name>
</gene>
<proteinExistence type="predicted"/>
<keyword evidence="1" id="KW-1133">Transmembrane helix</keyword>
<dbReference type="AlphaFoldDB" id="A0A151HYT5"/>
<protein>
    <submittedName>
        <fullName evidence="2">Uncharacterized protein</fullName>
    </submittedName>
</protein>
<dbReference type="Proteomes" id="UP000078540">
    <property type="component" value="Unassembled WGS sequence"/>
</dbReference>
<evidence type="ECO:0000313" key="2">
    <source>
        <dbReference type="EMBL" id="KYM76652.1"/>
    </source>
</evidence>
<sequence>HQKNLIDTIQIFLNNGYSLSFIFSTINNRIKYYIHSNNFTHKINTKHKDKFFSMLEDELEPLSNQNVAYKISCEDYDASYVGQTKRKLNNRSHFRYQKKNGFTIISDHCMNLNHNFKWNEVKILHKEASYNKRLISEMIHIKKQRQGNNKQNDIIAKTIPLNHTITFPFIITSLSQFSLSFFLFLPYLL</sequence>
<keyword evidence="1" id="KW-0812">Transmembrane</keyword>
<keyword evidence="3" id="KW-1185">Reference proteome</keyword>
<accession>A0A151HYT5</accession>
<feature type="non-terminal residue" evidence="2">
    <location>
        <position position="1"/>
    </location>
</feature>
<evidence type="ECO:0000313" key="3">
    <source>
        <dbReference type="Proteomes" id="UP000078540"/>
    </source>
</evidence>
<dbReference type="STRING" id="520822.A0A151HYT5"/>
<reference evidence="2 3" key="1">
    <citation type="submission" date="2015-09" db="EMBL/GenBank/DDBJ databases">
        <title>Atta colombica WGS genome.</title>
        <authorList>
            <person name="Nygaard S."/>
            <person name="Hu H."/>
            <person name="Boomsma J."/>
            <person name="Zhang G."/>
        </authorList>
    </citation>
    <scope>NUCLEOTIDE SEQUENCE [LARGE SCALE GENOMIC DNA]</scope>
    <source>
        <strain evidence="2">Treedump-2</strain>
        <tissue evidence="2">Whole body</tissue>
    </source>
</reference>
<organism evidence="2 3">
    <name type="scientific">Atta colombica</name>
    <dbReference type="NCBI Taxonomy" id="520822"/>
    <lineage>
        <taxon>Eukaryota</taxon>
        <taxon>Metazoa</taxon>
        <taxon>Ecdysozoa</taxon>
        <taxon>Arthropoda</taxon>
        <taxon>Hexapoda</taxon>
        <taxon>Insecta</taxon>
        <taxon>Pterygota</taxon>
        <taxon>Neoptera</taxon>
        <taxon>Endopterygota</taxon>
        <taxon>Hymenoptera</taxon>
        <taxon>Apocrita</taxon>
        <taxon>Aculeata</taxon>
        <taxon>Formicoidea</taxon>
        <taxon>Formicidae</taxon>
        <taxon>Myrmicinae</taxon>
        <taxon>Atta</taxon>
    </lineage>
</organism>
<evidence type="ECO:0000256" key="1">
    <source>
        <dbReference type="SAM" id="Phobius"/>
    </source>
</evidence>
<name>A0A151HYT5_9HYME</name>